<evidence type="ECO:0000256" key="7">
    <source>
        <dbReference type="ARBA" id="ARBA00022679"/>
    </source>
</evidence>
<evidence type="ECO:0000256" key="3">
    <source>
        <dbReference type="ARBA" id="ARBA00006340"/>
    </source>
</evidence>
<feature type="binding site" evidence="9">
    <location>
        <position position="127"/>
    </location>
    <ligand>
        <name>orotate</name>
        <dbReference type="ChEBI" id="CHEBI:30839"/>
    </ligand>
</feature>
<dbReference type="EC" id="2.4.2.10" evidence="5 9"/>
<organism evidence="11 12">
    <name type="scientific">Spectribacter acetivorans</name>
    <dbReference type="NCBI Taxonomy" id="3075603"/>
    <lineage>
        <taxon>Bacteria</taxon>
        <taxon>Pseudomonadati</taxon>
        <taxon>Pseudomonadota</taxon>
        <taxon>Gammaproteobacteria</taxon>
        <taxon>Salinisphaerales</taxon>
        <taxon>Salinisphaeraceae</taxon>
        <taxon>Spectribacter</taxon>
    </lineage>
</organism>
<evidence type="ECO:0000313" key="12">
    <source>
        <dbReference type="Proteomes" id="UP001259982"/>
    </source>
</evidence>
<comment type="subunit">
    <text evidence="4 9">Homodimer.</text>
</comment>
<keyword evidence="6 9" id="KW-0328">Glycosyltransferase</keyword>
<evidence type="ECO:0000259" key="10">
    <source>
        <dbReference type="Pfam" id="PF00156"/>
    </source>
</evidence>
<feature type="binding site" evidence="9">
    <location>
        <position position="102"/>
    </location>
    <ligand>
        <name>5-phospho-alpha-D-ribose 1-diphosphate</name>
        <dbReference type="ChEBI" id="CHEBI:58017"/>
        <note>ligand shared between dimeric partners</note>
    </ligand>
</feature>
<name>A0ABU3BBC7_9GAMM</name>
<dbReference type="InterPro" id="IPR000836">
    <property type="entry name" value="PRTase_dom"/>
</dbReference>
<keyword evidence="7 9" id="KW-0808">Transferase</keyword>
<evidence type="ECO:0000256" key="8">
    <source>
        <dbReference type="ARBA" id="ARBA00022975"/>
    </source>
</evidence>
<proteinExistence type="inferred from homology"/>
<comment type="similarity">
    <text evidence="3 9">Belongs to the purine/pyrimidine phosphoribosyltransferase family. PyrE subfamily.</text>
</comment>
<comment type="pathway">
    <text evidence="2 9">Pyrimidine metabolism; UMP biosynthesis via de novo pathway; UMP from orotate: step 1/2.</text>
</comment>
<evidence type="ECO:0000256" key="1">
    <source>
        <dbReference type="ARBA" id="ARBA00003769"/>
    </source>
</evidence>
<sequence>MQDHKTRFLDLAFDHGALRLGEFTLKSGRVSPYFFNLGAIAGGAAMATLADCYARAILDTGIQLDGLFGPAYKGIPLVTATACALAGHGVDLPFTYNRKEAKDHGEGGHLVGAELSGRIGIVDDVITAGTAVREAIQLIHSAGAQPAALVVALDRQERGSGNQSAIRELAESTGITPIAVCTLDDLLGYLDRRPGNEATVAAMKAYRRDYGDTAPIG</sequence>
<comment type="catalytic activity">
    <reaction evidence="9">
        <text>orotidine 5'-phosphate + diphosphate = orotate + 5-phospho-alpha-D-ribose 1-diphosphate</text>
        <dbReference type="Rhea" id="RHEA:10380"/>
        <dbReference type="ChEBI" id="CHEBI:30839"/>
        <dbReference type="ChEBI" id="CHEBI:33019"/>
        <dbReference type="ChEBI" id="CHEBI:57538"/>
        <dbReference type="ChEBI" id="CHEBI:58017"/>
        <dbReference type="EC" id="2.4.2.10"/>
    </reaction>
</comment>
<dbReference type="Gene3D" id="3.40.50.2020">
    <property type="match status" value="1"/>
</dbReference>
<dbReference type="PANTHER" id="PTHR46683:SF1">
    <property type="entry name" value="OROTATE PHOSPHORIBOSYLTRANSFERASE 1-RELATED"/>
    <property type="match status" value="1"/>
</dbReference>
<dbReference type="InterPro" id="IPR023031">
    <property type="entry name" value="OPRT"/>
</dbReference>
<comment type="cofactor">
    <cofactor evidence="9">
        <name>Mg(2+)</name>
        <dbReference type="ChEBI" id="CHEBI:18420"/>
    </cofactor>
</comment>
<evidence type="ECO:0000256" key="4">
    <source>
        <dbReference type="ARBA" id="ARBA00011738"/>
    </source>
</evidence>
<evidence type="ECO:0000256" key="9">
    <source>
        <dbReference type="HAMAP-Rule" id="MF_01208"/>
    </source>
</evidence>
<dbReference type="Pfam" id="PF00156">
    <property type="entry name" value="Pribosyltran"/>
    <property type="match status" value="1"/>
</dbReference>
<dbReference type="Proteomes" id="UP001259982">
    <property type="component" value="Unassembled WGS sequence"/>
</dbReference>
<reference evidence="11 12" key="1">
    <citation type="submission" date="2023-09" db="EMBL/GenBank/DDBJ databases">
        <authorList>
            <person name="Rey-Velasco X."/>
        </authorList>
    </citation>
    <scope>NUCLEOTIDE SEQUENCE [LARGE SCALE GENOMIC DNA]</scope>
    <source>
        <strain evidence="11 12">P385</strain>
    </source>
</reference>
<feature type="domain" description="Phosphoribosyltransferase" evidence="10">
    <location>
        <begin position="49"/>
        <end position="158"/>
    </location>
</feature>
<evidence type="ECO:0000313" key="11">
    <source>
        <dbReference type="EMBL" id="MDT0619765.1"/>
    </source>
</evidence>
<dbReference type="InterPro" id="IPR029057">
    <property type="entry name" value="PRTase-like"/>
</dbReference>
<dbReference type="NCBIfam" id="TIGR00336">
    <property type="entry name" value="pyrE"/>
    <property type="match status" value="1"/>
</dbReference>
<dbReference type="SUPFAM" id="SSF53271">
    <property type="entry name" value="PRTase-like"/>
    <property type="match status" value="1"/>
</dbReference>
<accession>A0ABU3BBC7</accession>
<feature type="binding site" evidence="9">
    <location>
        <position position="104"/>
    </location>
    <ligand>
        <name>5-phospho-alpha-D-ribose 1-diphosphate</name>
        <dbReference type="ChEBI" id="CHEBI:58017"/>
        <note>ligand shared between dimeric partners</note>
    </ligand>
</feature>
<feature type="binding site" description="in other chain" evidence="9">
    <location>
        <begin position="123"/>
        <end position="131"/>
    </location>
    <ligand>
        <name>5-phospho-alpha-D-ribose 1-diphosphate</name>
        <dbReference type="ChEBI" id="CHEBI:58017"/>
        <note>ligand shared between dimeric partners</note>
    </ligand>
</feature>
<feature type="binding site" evidence="9">
    <location>
        <begin position="34"/>
        <end position="35"/>
    </location>
    <ligand>
        <name>orotate</name>
        <dbReference type="ChEBI" id="CHEBI:30839"/>
    </ligand>
</feature>
<keyword evidence="9" id="KW-0460">Magnesium</keyword>
<comment type="function">
    <text evidence="1 9">Catalyzes the transfer of a ribosyl phosphate group from 5-phosphoribose 1-diphosphate to orotate, leading to the formation of orotidine monophosphate (OMP).</text>
</comment>
<keyword evidence="8 9" id="KW-0665">Pyrimidine biosynthesis</keyword>
<dbReference type="EMBL" id="JAVRHY010000020">
    <property type="protein sequence ID" value="MDT0619765.1"/>
    <property type="molecule type" value="Genomic_DNA"/>
</dbReference>
<keyword evidence="12" id="KW-1185">Reference proteome</keyword>
<evidence type="ECO:0000256" key="5">
    <source>
        <dbReference type="ARBA" id="ARBA00011971"/>
    </source>
</evidence>
<evidence type="ECO:0000256" key="2">
    <source>
        <dbReference type="ARBA" id="ARBA00004889"/>
    </source>
</evidence>
<comment type="caution">
    <text evidence="11">The sequence shown here is derived from an EMBL/GenBank/DDBJ whole genome shotgun (WGS) entry which is preliminary data.</text>
</comment>
<dbReference type="HAMAP" id="MF_01208">
    <property type="entry name" value="PyrE"/>
    <property type="match status" value="1"/>
</dbReference>
<feature type="binding site" description="in other chain" evidence="9">
    <location>
        <begin position="72"/>
        <end position="73"/>
    </location>
    <ligand>
        <name>5-phospho-alpha-D-ribose 1-diphosphate</name>
        <dbReference type="ChEBI" id="CHEBI:58017"/>
        <note>ligand shared between dimeric partners</note>
    </ligand>
</feature>
<evidence type="ECO:0000256" key="6">
    <source>
        <dbReference type="ARBA" id="ARBA00022676"/>
    </source>
</evidence>
<dbReference type="CDD" id="cd06223">
    <property type="entry name" value="PRTases_typeI"/>
    <property type="match status" value="1"/>
</dbReference>
<feature type="binding site" evidence="9">
    <location>
        <position position="155"/>
    </location>
    <ligand>
        <name>orotate</name>
        <dbReference type="ChEBI" id="CHEBI:30839"/>
    </ligand>
</feature>
<dbReference type="PANTHER" id="PTHR46683">
    <property type="entry name" value="OROTATE PHOSPHORIBOSYLTRANSFERASE 1-RELATED"/>
    <property type="match status" value="1"/>
</dbReference>
<dbReference type="InterPro" id="IPR004467">
    <property type="entry name" value="Or_phspho_trans_dom"/>
</dbReference>
<feature type="binding site" evidence="9">
    <location>
        <position position="98"/>
    </location>
    <ligand>
        <name>5-phospho-alpha-D-ribose 1-diphosphate</name>
        <dbReference type="ChEBI" id="CHEBI:58017"/>
        <note>ligand shared between dimeric partners</note>
    </ligand>
</feature>
<protein>
    <recommendedName>
        <fullName evidence="5 9">Orotate phosphoribosyltransferase</fullName>
        <shortName evidence="9">OPRT</shortName>
        <shortName evidence="9">OPRTase</shortName>
        <ecNumber evidence="5 9">2.4.2.10</ecNumber>
    </recommendedName>
</protein>
<gene>
    <name evidence="9 11" type="primary">pyrE</name>
    <name evidence="11" type="ORF">RM531_14905</name>
</gene>
<feature type="binding site" description="in other chain" evidence="9">
    <location>
        <position position="26"/>
    </location>
    <ligand>
        <name>5-phospho-alpha-D-ribose 1-diphosphate</name>
        <dbReference type="ChEBI" id="CHEBI:58017"/>
        <note>ligand shared between dimeric partners</note>
    </ligand>
</feature>
<feature type="binding site" description="in other chain" evidence="9">
    <location>
        <position position="99"/>
    </location>
    <ligand>
        <name>5-phospho-alpha-D-ribose 1-diphosphate</name>
        <dbReference type="ChEBI" id="CHEBI:58017"/>
        <note>ligand shared between dimeric partners</note>
    </ligand>
</feature>
<dbReference type="RefSeq" id="WP_311660407.1">
    <property type="nucleotide sequence ID" value="NZ_JAVRHY010000020.1"/>
</dbReference>
<dbReference type="GO" id="GO:0004588">
    <property type="term" value="F:orotate phosphoribosyltransferase activity"/>
    <property type="evidence" value="ECO:0007669"/>
    <property type="project" value="UniProtKB-EC"/>
</dbReference>